<sequence length="705" mass="71717">MSTAARRASSLLLVALVALLALAGLTAPAATATPRPSPAAGDDGALPVRVQITQVTPVVLSPGEDLVVSARLTNTSSQTIAAPRAVVRLERVRPGTREDLQSWLDEPATGRRAGDRAAWVAADGPLEPGASVELQVTVPADEVGLLDRPDTWGARGLAVEATDGARVGLQRSFVLWATGGDVAQARVSLLAPAVGPPTVPQDLDVPAPGPPTLAQLVQPGGRLASTLEIARTSPDVALVVDPALVAAARAGGQDVAAWADALAATAVGRDVVALPWSDPDLTALAHADTVGLLDAAVQSSAAATAGAVDGGRPLAARTDVMWAPGPTTDQATADLAARGGASVLVLAPDDVPSDTDAVGARTTLPTASGPLVGLVPDGTLGALLADPERLDPDATPATVTQRVLAELSILARGSDEGLQHVLIALPRDADPDPALVGAVLDAVQNAPWSRTAPLTALLGSTGEDDRAALPAYASAPDVLEPDEVRRLAQSRDATIAFAEVTDDAATLLDGVDTTVLAPLATAWRQDPPDRRRLVDAAVAAVDARRIGLTLAPTSTQNLISADTEVRFSVRNDLPTAATVRVRATPRKACLQTEPSAAVVVPPAGEEVVTVAVHAIANCEVVVEALLTSEDGTALAQPVTFVVRASPTVESVGTAVVGVLLAVGLVLGVVRTVRRGQSARRGARLVHDDEGTRPLPVLGGSPEVDA</sequence>
<keyword evidence="3" id="KW-0732">Signal</keyword>
<keyword evidence="5" id="KW-1185">Reference proteome</keyword>
<keyword evidence="2" id="KW-1133">Transmembrane helix</keyword>
<dbReference type="EMBL" id="CP101989">
    <property type="protein sequence ID" value="UUI65158.1"/>
    <property type="molecule type" value="Genomic_DNA"/>
</dbReference>
<proteinExistence type="predicted"/>
<evidence type="ECO:0000313" key="4">
    <source>
        <dbReference type="EMBL" id="UUI65158.1"/>
    </source>
</evidence>
<name>A0ABY5K517_9CELL</name>
<feature type="transmembrane region" description="Helical" evidence="2">
    <location>
        <begin position="651"/>
        <end position="669"/>
    </location>
</feature>
<gene>
    <name evidence="4" type="ORF">NP075_18950</name>
</gene>
<organism evidence="4 5">
    <name type="scientific">Cellulomonas wangsupingiae</name>
    <dbReference type="NCBI Taxonomy" id="2968085"/>
    <lineage>
        <taxon>Bacteria</taxon>
        <taxon>Bacillati</taxon>
        <taxon>Actinomycetota</taxon>
        <taxon>Actinomycetes</taxon>
        <taxon>Micrococcales</taxon>
        <taxon>Cellulomonadaceae</taxon>
        <taxon>Cellulomonas</taxon>
    </lineage>
</organism>
<accession>A0ABY5K517</accession>
<feature type="chain" id="PRO_5046054161" evidence="3">
    <location>
        <begin position="24"/>
        <end position="705"/>
    </location>
</feature>
<protein>
    <submittedName>
        <fullName evidence="4">DUF6049 family protein</fullName>
    </submittedName>
</protein>
<dbReference type="RefSeq" id="WP_227563650.1">
    <property type="nucleotide sequence ID" value="NZ_CP101989.1"/>
</dbReference>
<evidence type="ECO:0000256" key="2">
    <source>
        <dbReference type="SAM" id="Phobius"/>
    </source>
</evidence>
<evidence type="ECO:0000256" key="1">
    <source>
        <dbReference type="SAM" id="MobiDB-lite"/>
    </source>
</evidence>
<evidence type="ECO:0000313" key="5">
    <source>
        <dbReference type="Proteomes" id="UP001317322"/>
    </source>
</evidence>
<feature type="signal peptide" evidence="3">
    <location>
        <begin position="1"/>
        <end position="23"/>
    </location>
</feature>
<dbReference type="InterPro" id="IPR046112">
    <property type="entry name" value="DUF6049"/>
</dbReference>
<reference evidence="4 5" key="1">
    <citation type="submission" date="2022-07" db="EMBL/GenBank/DDBJ databases">
        <title>Novel species in genus cellulomonas.</title>
        <authorList>
            <person name="Ye L."/>
        </authorList>
    </citation>
    <scope>NUCLEOTIDE SEQUENCE [LARGE SCALE GENOMIC DNA]</scope>
    <source>
        <strain evidence="5">zg-Y908</strain>
    </source>
</reference>
<feature type="region of interest" description="Disordered" evidence="1">
    <location>
        <begin position="679"/>
        <end position="705"/>
    </location>
</feature>
<keyword evidence="2" id="KW-0812">Transmembrane</keyword>
<dbReference type="Proteomes" id="UP001317322">
    <property type="component" value="Chromosome"/>
</dbReference>
<evidence type="ECO:0000256" key="3">
    <source>
        <dbReference type="SAM" id="SignalP"/>
    </source>
</evidence>
<dbReference type="Pfam" id="PF19516">
    <property type="entry name" value="DUF6049"/>
    <property type="match status" value="1"/>
</dbReference>
<keyword evidence="2" id="KW-0472">Membrane</keyword>